<keyword evidence="2" id="KW-0677">Repeat</keyword>
<evidence type="ECO:0000313" key="9">
    <source>
        <dbReference type="EMBL" id="EXB75893.1"/>
    </source>
</evidence>
<dbReference type="eggNOG" id="KOG0048">
    <property type="taxonomic scope" value="Eukaryota"/>
</dbReference>
<proteinExistence type="predicted"/>
<feature type="domain" description="HTH myb-type" evidence="8">
    <location>
        <begin position="13"/>
        <end position="65"/>
    </location>
</feature>
<dbReference type="STRING" id="981085.W9R8B8"/>
<evidence type="ECO:0000256" key="1">
    <source>
        <dbReference type="ARBA" id="ARBA00004123"/>
    </source>
</evidence>
<dbReference type="PANTHER" id="PTHR45675:SF8">
    <property type="entry name" value="TRANSCRIPTION FACTOR MYB27"/>
    <property type="match status" value="1"/>
</dbReference>
<evidence type="ECO:0000256" key="2">
    <source>
        <dbReference type="ARBA" id="ARBA00022737"/>
    </source>
</evidence>
<dbReference type="EMBL" id="KE344693">
    <property type="protein sequence ID" value="EXB75893.1"/>
    <property type="molecule type" value="Genomic_DNA"/>
</dbReference>
<dbReference type="PROSITE" id="PS51294">
    <property type="entry name" value="HTH_MYB"/>
    <property type="match status" value="2"/>
</dbReference>
<feature type="domain" description="Myb-like" evidence="7">
    <location>
        <begin position="66"/>
        <end position="116"/>
    </location>
</feature>
<dbReference type="AlphaFoldDB" id="W9R8B8"/>
<feature type="domain" description="Myb-like" evidence="7">
    <location>
        <begin position="13"/>
        <end position="65"/>
    </location>
</feature>
<keyword evidence="3" id="KW-0805">Transcription regulation</keyword>
<keyword evidence="6" id="KW-0539">Nucleus</keyword>
<comment type="subcellular location">
    <subcellularLocation>
        <location evidence="1">Nucleus</location>
    </subcellularLocation>
</comment>
<evidence type="ECO:0000256" key="4">
    <source>
        <dbReference type="ARBA" id="ARBA00023125"/>
    </source>
</evidence>
<feature type="domain" description="HTH myb-type" evidence="8">
    <location>
        <begin position="66"/>
        <end position="120"/>
    </location>
</feature>
<dbReference type="InterPro" id="IPR044676">
    <property type="entry name" value="EOBI/EOBII-like_plant"/>
</dbReference>
<reference evidence="10" key="1">
    <citation type="submission" date="2013-01" db="EMBL/GenBank/DDBJ databases">
        <title>Draft Genome Sequence of a Mulberry Tree, Morus notabilis C.K. Schneid.</title>
        <authorList>
            <person name="He N."/>
            <person name="Zhao S."/>
        </authorList>
    </citation>
    <scope>NUCLEOTIDE SEQUENCE</scope>
</reference>
<keyword evidence="5" id="KW-0804">Transcription</keyword>
<accession>W9R8B8</accession>
<dbReference type="GO" id="GO:0043565">
    <property type="term" value="F:sequence-specific DNA binding"/>
    <property type="evidence" value="ECO:0007669"/>
    <property type="project" value="InterPro"/>
</dbReference>
<dbReference type="SMART" id="SM00717">
    <property type="entry name" value="SANT"/>
    <property type="match status" value="2"/>
</dbReference>
<keyword evidence="4" id="KW-0238">DNA-binding</keyword>
<dbReference type="GO" id="GO:0005634">
    <property type="term" value="C:nucleus"/>
    <property type="evidence" value="ECO:0007669"/>
    <property type="project" value="UniProtKB-SubCell"/>
</dbReference>
<evidence type="ECO:0000259" key="7">
    <source>
        <dbReference type="PROSITE" id="PS50090"/>
    </source>
</evidence>
<dbReference type="SUPFAM" id="SSF46689">
    <property type="entry name" value="Homeodomain-like"/>
    <property type="match status" value="1"/>
</dbReference>
<name>W9R8B8_9ROSA</name>
<dbReference type="CDD" id="cd00167">
    <property type="entry name" value="SANT"/>
    <property type="match status" value="2"/>
</dbReference>
<evidence type="ECO:0000256" key="3">
    <source>
        <dbReference type="ARBA" id="ARBA00023015"/>
    </source>
</evidence>
<dbReference type="InterPro" id="IPR017930">
    <property type="entry name" value="Myb_dom"/>
</dbReference>
<dbReference type="InterPro" id="IPR001005">
    <property type="entry name" value="SANT/Myb"/>
</dbReference>
<protein>
    <submittedName>
        <fullName evidence="9">Myb-related protein MYBAS1</fullName>
    </submittedName>
</protein>
<evidence type="ECO:0000256" key="5">
    <source>
        <dbReference type="ARBA" id="ARBA00023163"/>
    </source>
</evidence>
<evidence type="ECO:0000256" key="6">
    <source>
        <dbReference type="ARBA" id="ARBA00023242"/>
    </source>
</evidence>
<evidence type="ECO:0000313" key="10">
    <source>
        <dbReference type="Proteomes" id="UP000030645"/>
    </source>
</evidence>
<sequence>MAYQEIAMQREEGEELRKGTWLEEEDERLISFVQLLGERRWDSLAKASGLKRSGKSCRLRWLNYLRPNLKHGQISIEEENIILELHERWGNKWSKIARRFPGRTDNEIKNYWRTHLRKKLAQGQEGKSQYELEKAKGDFLFETKNESSVPKSTCESSTHGDHGSVEDLWGSCSWDNSSEASGMSSADFALTSSPYENRLSDWISEYSNDIQSEMNYQNDSISIESASSYLECWTAPDYSYTWDCSGSLWDMT</sequence>
<dbReference type="PANTHER" id="PTHR45675">
    <property type="entry name" value="MYB TRANSCRIPTION FACTOR-RELATED-RELATED"/>
    <property type="match status" value="1"/>
</dbReference>
<dbReference type="Gene3D" id="1.10.10.60">
    <property type="entry name" value="Homeodomain-like"/>
    <property type="match status" value="2"/>
</dbReference>
<dbReference type="Proteomes" id="UP000030645">
    <property type="component" value="Unassembled WGS sequence"/>
</dbReference>
<organism evidence="9 10">
    <name type="scientific">Morus notabilis</name>
    <dbReference type="NCBI Taxonomy" id="981085"/>
    <lineage>
        <taxon>Eukaryota</taxon>
        <taxon>Viridiplantae</taxon>
        <taxon>Streptophyta</taxon>
        <taxon>Embryophyta</taxon>
        <taxon>Tracheophyta</taxon>
        <taxon>Spermatophyta</taxon>
        <taxon>Magnoliopsida</taxon>
        <taxon>eudicotyledons</taxon>
        <taxon>Gunneridae</taxon>
        <taxon>Pentapetalae</taxon>
        <taxon>rosids</taxon>
        <taxon>fabids</taxon>
        <taxon>Rosales</taxon>
        <taxon>Moraceae</taxon>
        <taxon>Moreae</taxon>
        <taxon>Morus</taxon>
    </lineage>
</organism>
<dbReference type="FunFam" id="1.10.10.60:FF:000011">
    <property type="entry name" value="Myb transcription factor"/>
    <property type="match status" value="1"/>
</dbReference>
<evidence type="ECO:0000259" key="8">
    <source>
        <dbReference type="PROSITE" id="PS51294"/>
    </source>
</evidence>
<keyword evidence="10" id="KW-1185">Reference proteome</keyword>
<dbReference type="InterPro" id="IPR009057">
    <property type="entry name" value="Homeodomain-like_sf"/>
</dbReference>
<gene>
    <name evidence="9" type="ORF">L484_022570</name>
</gene>
<dbReference type="Pfam" id="PF00249">
    <property type="entry name" value="Myb_DNA-binding"/>
    <property type="match status" value="2"/>
</dbReference>
<dbReference type="GO" id="GO:0003700">
    <property type="term" value="F:DNA-binding transcription factor activity"/>
    <property type="evidence" value="ECO:0007669"/>
    <property type="project" value="InterPro"/>
</dbReference>
<dbReference type="PROSITE" id="PS50090">
    <property type="entry name" value="MYB_LIKE"/>
    <property type="match status" value="2"/>
</dbReference>